<organism evidence="2 3">
    <name type="scientific">Kutzneria viridogrisea</name>
    <dbReference type="NCBI Taxonomy" id="47990"/>
    <lineage>
        <taxon>Bacteria</taxon>
        <taxon>Bacillati</taxon>
        <taxon>Actinomycetota</taxon>
        <taxon>Actinomycetes</taxon>
        <taxon>Pseudonocardiales</taxon>
        <taxon>Pseudonocardiaceae</taxon>
        <taxon>Kutzneria</taxon>
    </lineage>
</organism>
<dbReference type="Gene3D" id="3.40.50.1580">
    <property type="entry name" value="Nucleoside phosphorylase domain"/>
    <property type="match status" value="1"/>
</dbReference>
<evidence type="ECO:0000259" key="1">
    <source>
        <dbReference type="Pfam" id="PF01048"/>
    </source>
</evidence>
<gene>
    <name evidence="2" type="ORF">BC739_002075</name>
</gene>
<reference evidence="2 3" key="1">
    <citation type="submission" date="2020-08" db="EMBL/GenBank/DDBJ databases">
        <title>Genomic Encyclopedia of Archaeal and Bacterial Type Strains, Phase II (KMG-II): from individual species to whole genera.</title>
        <authorList>
            <person name="Goeker M."/>
        </authorList>
    </citation>
    <scope>NUCLEOTIDE SEQUENCE [LARGE SCALE GENOMIC DNA]</scope>
    <source>
        <strain evidence="2 3">DSM 43850</strain>
    </source>
</reference>
<dbReference type="EMBL" id="JACJID010000002">
    <property type="protein sequence ID" value="MBA8924876.1"/>
    <property type="molecule type" value="Genomic_DNA"/>
</dbReference>
<feature type="domain" description="Nucleoside phosphorylase" evidence="1">
    <location>
        <begin position="159"/>
        <end position="393"/>
    </location>
</feature>
<dbReference type="RefSeq" id="WP_025359597.1">
    <property type="nucleotide sequence ID" value="NZ_BAAABQ010000010.1"/>
</dbReference>
<sequence length="405" mass="44054">MRGPREGGPQRLCEWAARRLEPELARRYREEWLADLSFMDSPVARWHYALCLLATAHRMRAPRPHSEPRTTLRWVLDGLGLLGVGSMVALKVAPNQSIVPLFLLTIPFVIRLGVNLPGAAGRFLVNTALEINHFRRPALPPAVRRHPEQEITPPDHVAVIITALEVEQRAVRAHLETPAEDLVTVPVRGTLYEVGRFGSWTVAVAQVGAGNTTAGIHLERAMWTFNPEVVLFVGVAGGLREVRLGDVVVADLVLDYESAKEVDGAYLPRIHSQPAPHRLVQRAQAVARNEHWQQRIAPGSPAADPVALVRPIAAGSKVVADDHARTAELLRRLCSEAVAVEMEGFGFLQGAHLNGGVDAAVVRGVSDLLSDKDSAHDQCWQPVAAGNAAAFAFELLDSLSGVAVR</sequence>
<dbReference type="Proteomes" id="UP000517916">
    <property type="component" value="Unassembled WGS sequence"/>
</dbReference>
<keyword evidence="3" id="KW-1185">Reference proteome</keyword>
<dbReference type="InterPro" id="IPR035994">
    <property type="entry name" value="Nucleoside_phosphorylase_sf"/>
</dbReference>
<proteinExistence type="predicted"/>
<accession>A0ABR6BDT1</accession>
<dbReference type="Pfam" id="PF01048">
    <property type="entry name" value="PNP_UDP_1"/>
    <property type="match status" value="1"/>
</dbReference>
<dbReference type="SUPFAM" id="SSF53167">
    <property type="entry name" value="Purine and uridine phosphorylases"/>
    <property type="match status" value="1"/>
</dbReference>
<dbReference type="InterPro" id="IPR000845">
    <property type="entry name" value="Nucleoside_phosphorylase_d"/>
</dbReference>
<name>A0ABR6BDT1_9PSEU</name>
<dbReference type="PANTHER" id="PTHR46832">
    <property type="entry name" value="5'-METHYLTHIOADENOSINE/S-ADENOSYLHOMOCYSTEINE NUCLEOSIDASE"/>
    <property type="match status" value="1"/>
</dbReference>
<dbReference type="PANTHER" id="PTHR46832:SF1">
    <property type="entry name" value="5'-METHYLTHIOADENOSINE_S-ADENOSYLHOMOCYSTEINE NUCLEOSIDASE"/>
    <property type="match status" value="1"/>
</dbReference>
<dbReference type="CDD" id="cd09008">
    <property type="entry name" value="MTAN"/>
    <property type="match status" value="1"/>
</dbReference>
<comment type="caution">
    <text evidence="2">The sequence shown here is derived from an EMBL/GenBank/DDBJ whole genome shotgun (WGS) entry which is preliminary data.</text>
</comment>
<evidence type="ECO:0000313" key="3">
    <source>
        <dbReference type="Proteomes" id="UP000517916"/>
    </source>
</evidence>
<evidence type="ECO:0000313" key="2">
    <source>
        <dbReference type="EMBL" id="MBA8924876.1"/>
    </source>
</evidence>
<protein>
    <submittedName>
        <fullName evidence="2">Nucleoside phosphorylase</fullName>
    </submittedName>
</protein>